<dbReference type="GO" id="GO:0004601">
    <property type="term" value="F:peroxidase activity"/>
    <property type="evidence" value="ECO:0007669"/>
    <property type="project" value="UniProtKB-KW"/>
</dbReference>
<dbReference type="RefSeq" id="WP_233445507.1">
    <property type="nucleotide sequence ID" value="NZ_JAKUCO010000078.1"/>
</dbReference>
<evidence type="ECO:0000256" key="2">
    <source>
        <dbReference type="ARBA" id="ARBA00022617"/>
    </source>
</evidence>
<dbReference type="Proteomes" id="UP001462961">
    <property type="component" value="Unassembled WGS sequence"/>
</dbReference>
<dbReference type="InterPro" id="IPR051395">
    <property type="entry name" value="Cytochrome_c_Peroxidase/MauG"/>
</dbReference>
<evidence type="ECO:0000313" key="9">
    <source>
        <dbReference type="Proteomes" id="UP001462961"/>
    </source>
</evidence>
<evidence type="ECO:0000256" key="6">
    <source>
        <dbReference type="PROSITE-ProRule" id="PRU00433"/>
    </source>
</evidence>
<feature type="domain" description="Cytochrome c" evidence="7">
    <location>
        <begin position="13"/>
        <end position="115"/>
    </location>
</feature>
<evidence type="ECO:0000256" key="1">
    <source>
        <dbReference type="ARBA" id="ARBA00004196"/>
    </source>
</evidence>
<dbReference type="Pfam" id="PF03150">
    <property type="entry name" value="CCP_MauG"/>
    <property type="match status" value="1"/>
</dbReference>
<comment type="caution">
    <text evidence="8">The sequence shown here is derived from an EMBL/GenBank/DDBJ whole genome shotgun (WGS) entry which is preliminary data.</text>
</comment>
<organism evidence="8 9">
    <name type="scientific">Paraburkholderia caribensis</name>
    <dbReference type="NCBI Taxonomy" id="75105"/>
    <lineage>
        <taxon>Bacteria</taxon>
        <taxon>Pseudomonadati</taxon>
        <taxon>Pseudomonadota</taxon>
        <taxon>Betaproteobacteria</taxon>
        <taxon>Burkholderiales</taxon>
        <taxon>Burkholderiaceae</taxon>
        <taxon>Paraburkholderia</taxon>
    </lineage>
</organism>
<keyword evidence="9" id="KW-1185">Reference proteome</keyword>
<evidence type="ECO:0000256" key="3">
    <source>
        <dbReference type="ARBA" id="ARBA00022723"/>
    </source>
</evidence>
<dbReference type="EMBL" id="JAYLVJ010000084">
    <property type="protein sequence ID" value="MEO1759650.1"/>
    <property type="molecule type" value="Genomic_DNA"/>
</dbReference>
<name>A0ABV0EC52_9BURK</name>
<evidence type="ECO:0000259" key="7">
    <source>
        <dbReference type="PROSITE" id="PS51007"/>
    </source>
</evidence>
<protein>
    <submittedName>
        <fullName evidence="8">Cytochrome-c peroxidase</fullName>
    </submittedName>
</protein>
<keyword evidence="3 6" id="KW-0479">Metal-binding</keyword>
<dbReference type="InterPro" id="IPR036909">
    <property type="entry name" value="Cyt_c-like_dom_sf"/>
</dbReference>
<evidence type="ECO:0000256" key="5">
    <source>
        <dbReference type="ARBA" id="ARBA00023004"/>
    </source>
</evidence>
<sequence length="121" mass="12772">MQPLPDSLPTDTGKVALGRQLFNDVRLSADNTISCASCHTLSTGGVDGKKVSSGVGGQLGLVNAPTVFNAALNDKQFWDGRAATLQEQAGGPPLNPVEMASRSWSEIIDKLKQDSSLTQQF</sequence>
<dbReference type="InterPro" id="IPR004852">
    <property type="entry name" value="Di-haem_cyt_c_peroxidsae"/>
</dbReference>
<comment type="subcellular location">
    <subcellularLocation>
        <location evidence="1">Cell envelope</location>
    </subcellularLocation>
</comment>
<dbReference type="InterPro" id="IPR009056">
    <property type="entry name" value="Cyt_c-like_dom"/>
</dbReference>
<dbReference type="Gene3D" id="1.10.760.10">
    <property type="entry name" value="Cytochrome c-like domain"/>
    <property type="match status" value="1"/>
</dbReference>
<keyword evidence="4" id="KW-0560">Oxidoreductase</keyword>
<keyword evidence="5 6" id="KW-0408">Iron</keyword>
<evidence type="ECO:0000313" key="8">
    <source>
        <dbReference type="EMBL" id="MEO1759650.1"/>
    </source>
</evidence>
<gene>
    <name evidence="8" type="ORF">VOI32_37980</name>
</gene>
<dbReference type="PROSITE" id="PS51007">
    <property type="entry name" value="CYTC"/>
    <property type="match status" value="1"/>
</dbReference>
<dbReference type="PANTHER" id="PTHR30600">
    <property type="entry name" value="CYTOCHROME C PEROXIDASE-RELATED"/>
    <property type="match status" value="1"/>
</dbReference>
<dbReference type="PANTHER" id="PTHR30600:SF7">
    <property type="entry name" value="CYTOCHROME C PEROXIDASE-RELATED"/>
    <property type="match status" value="1"/>
</dbReference>
<accession>A0ABV0EC52</accession>
<evidence type="ECO:0000256" key="4">
    <source>
        <dbReference type="ARBA" id="ARBA00023002"/>
    </source>
</evidence>
<reference evidence="8 9" key="1">
    <citation type="submission" date="2024-01" db="EMBL/GenBank/DDBJ databases">
        <title>The diversity of rhizobia nodulating Mimosa spp. in eleven states of Brazil covering several biomes is determined by host plant, location, and edaphic factors.</title>
        <authorList>
            <person name="Rouws L."/>
            <person name="Barauna A."/>
            <person name="Beukes C."/>
            <person name="De Faria S.M."/>
            <person name="Gross E."/>
            <person name="Dos Reis Junior F.B."/>
            <person name="Simon M."/>
            <person name="Maluk M."/>
            <person name="Odee D.W."/>
            <person name="Kenicer G."/>
            <person name="Young J.P.W."/>
            <person name="Reis V.M."/>
            <person name="Zilli J."/>
            <person name="James E.K."/>
        </authorList>
    </citation>
    <scope>NUCLEOTIDE SEQUENCE [LARGE SCALE GENOMIC DNA]</scope>
    <source>
        <strain evidence="8 9">JHI1651</strain>
    </source>
</reference>
<keyword evidence="2 6" id="KW-0349">Heme</keyword>
<proteinExistence type="predicted"/>
<dbReference type="SUPFAM" id="SSF46626">
    <property type="entry name" value="Cytochrome c"/>
    <property type="match status" value="1"/>
</dbReference>
<keyword evidence="8" id="KW-0575">Peroxidase</keyword>